<reference evidence="1" key="3">
    <citation type="submission" date="2019-03" db="UniProtKB">
        <authorList>
            <consortium name="EnsemblPlants"/>
        </authorList>
    </citation>
    <scope>IDENTIFICATION</scope>
</reference>
<protein>
    <submittedName>
        <fullName evidence="1">Uncharacterized protein</fullName>
    </submittedName>
</protein>
<dbReference type="EnsemblPlants" id="AET0Gv20070900.3">
    <property type="protein sequence ID" value="AET0Gv20070900.3"/>
    <property type="gene ID" value="AET0Gv20070900"/>
</dbReference>
<evidence type="ECO:0000313" key="2">
    <source>
        <dbReference type="Proteomes" id="UP000015105"/>
    </source>
</evidence>
<dbReference type="AlphaFoldDB" id="A0A452XDU8"/>
<reference evidence="2" key="2">
    <citation type="journal article" date="2017" name="Nat. Plants">
        <title>The Aegilops tauschii genome reveals multiple impacts of transposons.</title>
        <authorList>
            <person name="Zhao G."/>
            <person name="Zou C."/>
            <person name="Li K."/>
            <person name="Wang K."/>
            <person name="Li T."/>
            <person name="Gao L."/>
            <person name="Zhang X."/>
            <person name="Wang H."/>
            <person name="Yang Z."/>
            <person name="Liu X."/>
            <person name="Jiang W."/>
            <person name="Mao L."/>
            <person name="Kong X."/>
            <person name="Jiao Y."/>
            <person name="Jia J."/>
        </authorList>
    </citation>
    <scope>NUCLEOTIDE SEQUENCE [LARGE SCALE GENOMIC DNA]</scope>
    <source>
        <strain evidence="2">cv. AL8/78</strain>
    </source>
</reference>
<dbReference type="Proteomes" id="UP000015105">
    <property type="component" value="Unassembled WGS sequence"/>
</dbReference>
<name>A0A452XDU8_AEGTS</name>
<sequence length="47" mass="5383">WPGMLGSLDCMHWTWKNCPKAWHGMYCGKSRDATIVLEAVASEDTWI</sequence>
<evidence type="ECO:0000313" key="1">
    <source>
        <dbReference type="EnsemblPlants" id="AET0Gv20070900.3"/>
    </source>
</evidence>
<dbReference type="InterPro" id="IPR006912">
    <property type="entry name" value="Harbinger_derived_prot"/>
</dbReference>
<proteinExistence type="predicted"/>
<dbReference type="Gramene" id="AET0Gv20070900.3">
    <property type="protein sequence ID" value="AET0Gv20070900.3"/>
    <property type="gene ID" value="AET0Gv20070900"/>
</dbReference>
<accession>A0A452XDU8</accession>
<keyword evidence="2" id="KW-1185">Reference proteome</keyword>
<reference evidence="2" key="1">
    <citation type="journal article" date="2014" name="Science">
        <title>Ancient hybridizations among the ancestral genomes of bread wheat.</title>
        <authorList>
            <consortium name="International Wheat Genome Sequencing Consortium,"/>
            <person name="Marcussen T."/>
            <person name="Sandve S.R."/>
            <person name="Heier L."/>
            <person name="Spannagl M."/>
            <person name="Pfeifer M."/>
            <person name="Jakobsen K.S."/>
            <person name="Wulff B.B."/>
            <person name="Steuernagel B."/>
            <person name="Mayer K.F."/>
            <person name="Olsen O.A."/>
        </authorList>
    </citation>
    <scope>NUCLEOTIDE SEQUENCE [LARGE SCALE GENOMIC DNA]</scope>
    <source>
        <strain evidence="2">cv. AL8/78</strain>
    </source>
</reference>
<dbReference type="Pfam" id="PF04827">
    <property type="entry name" value="Plant_tran"/>
    <property type="match status" value="1"/>
</dbReference>
<organism evidence="1 2">
    <name type="scientific">Aegilops tauschii subsp. strangulata</name>
    <name type="common">Goatgrass</name>
    <dbReference type="NCBI Taxonomy" id="200361"/>
    <lineage>
        <taxon>Eukaryota</taxon>
        <taxon>Viridiplantae</taxon>
        <taxon>Streptophyta</taxon>
        <taxon>Embryophyta</taxon>
        <taxon>Tracheophyta</taxon>
        <taxon>Spermatophyta</taxon>
        <taxon>Magnoliopsida</taxon>
        <taxon>Liliopsida</taxon>
        <taxon>Poales</taxon>
        <taxon>Poaceae</taxon>
        <taxon>BOP clade</taxon>
        <taxon>Pooideae</taxon>
        <taxon>Triticodae</taxon>
        <taxon>Triticeae</taxon>
        <taxon>Triticinae</taxon>
        <taxon>Aegilops</taxon>
    </lineage>
</organism>